<reference evidence="1" key="1">
    <citation type="submission" date="2020-11" db="EMBL/GenBank/DDBJ databases">
        <authorList>
            <consortium name="DOE Joint Genome Institute"/>
            <person name="Ahrendt S."/>
            <person name="Riley R."/>
            <person name="Andreopoulos W."/>
            <person name="Labutti K."/>
            <person name="Pangilinan J."/>
            <person name="Ruiz-Duenas F.J."/>
            <person name="Barrasa J.M."/>
            <person name="Sanchez-Garcia M."/>
            <person name="Camarero S."/>
            <person name="Miyauchi S."/>
            <person name="Serrano A."/>
            <person name="Linde D."/>
            <person name="Babiker R."/>
            <person name="Drula E."/>
            <person name="Ayuso-Fernandez I."/>
            <person name="Pacheco R."/>
            <person name="Padilla G."/>
            <person name="Ferreira P."/>
            <person name="Barriuso J."/>
            <person name="Kellner H."/>
            <person name="Castanera R."/>
            <person name="Alfaro M."/>
            <person name="Ramirez L."/>
            <person name="Pisabarro A.G."/>
            <person name="Kuo A."/>
            <person name="Tritt A."/>
            <person name="Lipzen A."/>
            <person name="He G."/>
            <person name="Yan M."/>
            <person name="Ng V."/>
            <person name="Cullen D."/>
            <person name="Martin F."/>
            <person name="Rosso M.-N."/>
            <person name="Henrissat B."/>
            <person name="Hibbett D."/>
            <person name="Martinez A.T."/>
            <person name="Grigoriev I.V."/>
        </authorList>
    </citation>
    <scope>NUCLEOTIDE SEQUENCE</scope>
    <source>
        <strain evidence="1">AH 40177</strain>
    </source>
</reference>
<dbReference type="Proteomes" id="UP000772434">
    <property type="component" value="Unassembled WGS sequence"/>
</dbReference>
<dbReference type="AlphaFoldDB" id="A0A9P5TZQ0"/>
<name>A0A9P5TZQ0_9AGAR</name>
<sequence length="341" mass="38438">MSEPEHRALCFSASASGRRASIWQILLNIPGCLKKSGNMFGVLFVLHKSSLSCVADPPTHLLAPPVLVANGPAISPLCSVSVHMLTYRTYRYPVLSVVCSTVQPGLEPGSYRELRKYTIESARVNLYQRSVVQLRAEESRSHGLEEEVNRTRGGLQWAASTYAGLQAEVNVELARADMLKARVQALERSSSKATNEYLIVSRELEAKLDERFAPADTTPVDAKLRQLLQHNDYVVDVNRVLFSDFSELAEKEREAEAMLEDFDMQFPEVKSLLELRIFATMEPVFDYDKVVRYGDGDVDELFPLETLRESFFARHNSVTPIRPGDRGLYSRYTFVHCLEPS</sequence>
<comment type="caution">
    <text evidence="1">The sequence shown here is derived from an EMBL/GenBank/DDBJ whole genome shotgun (WGS) entry which is preliminary data.</text>
</comment>
<dbReference type="EMBL" id="JADNRY010000216">
    <property type="protein sequence ID" value="KAF9061066.1"/>
    <property type="molecule type" value="Genomic_DNA"/>
</dbReference>
<protein>
    <submittedName>
        <fullName evidence="1">Uncharacterized protein</fullName>
    </submittedName>
</protein>
<proteinExistence type="predicted"/>
<accession>A0A9P5TZQ0</accession>
<keyword evidence="2" id="KW-1185">Reference proteome</keyword>
<organism evidence="1 2">
    <name type="scientific">Rhodocollybia butyracea</name>
    <dbReference type="NCBI Taxonomy" id="206335"/>
    <lineage>
        <taxon>Eukaryota</taxon>
        <taxon>Fungi</taxon>
        <taxon>Dikarya</taxon>
        <taxon>Basidiomycota</taxon>
        <taxon>Agaricomycotina</taxon>
        <taxon>Agaricomycetes</taxon>
        <taxon>Agaricomycetidae</taxon>
        <taxon>Agaricales</taxon>
        <taxon>Marasmiineae</taxon>
        <taxon>Omphalotaceae</taxon>
        <taxon>Rhodocollybia</taxon>
    </lineage>
</organism>
<gene>
    <name evidence="1" type="ORF">BDP27DRAFT_1370000</name>
</gene>
<evidence type="ECO:0000313" key="2">
    <source>
        <dbReference type="Proteomes" id="UP000772434"/>
    </source>
</evidence>
<evidence type="ECO:0000313" key="1">
    <source>
        <dbReference type="EMBL" id="KAF9061066.1"/>
    </source>
</evidence>